<keyword evidence="8" id="KW-1185">Reference proteome</keyword>
<comment type="subunit">
    <text evidence="3">Homotrimer.</text>
</comment>
<gene>
    <name evidence="7" type="ORF">BJ085DRAFT_491</name>
</gene>
<proteinExistence type="inferred from homology"/>
<dbReference type="InterPro" id="IPR008181">
    <property type="entry name" value="dUTPase"/>
</dbReference>
<dbReference type="InterPro" id="IPR029054">
    <property type="entry name" value="dUTPase-like"/>
</dbReference>
<dbReference type="PANTHER" id="PTHR11241:SF0">
    <property type="entry name" value="DEOXYURIDINE 5'-TRIPHOSPHATE NUCLEOTIDOHYDROLASE"/>
    <property type="match status" value="1"/>
</dbReference>
<dbReference type="EMBL" id="ML003944">
    <property type="protein sequence ID" value="RKP33391.1"/>
    <property type="molecule type" value="Genomic_DNA"/>
</dbReference>
<dbReference type="Gene3D" id="2.70.40.10">
    <property type="match status" value="1"/>
</dbReference>
<evidence type="ECO:0000256" key="3">
    <source>
        <dbReference type="ARBA" id="ARBA00011233"/>
    </source>
</evidence>
<sequence>IDADFHGEIQVLIHNLITEMLHFQLGDHIAQLIFQQYEAPLLLETAILDETEYSPSGFGST</sequence>
<dbReference type="GO" id="GO:0004170">
    <property type="term" value="F:dUTP diphosphatase activity"/>
    <property type="evidence" value="ECO:0007669"/>
    <property type="project" value="UniProtKB-EC"/>
</dbReference>
<dbReference type="GO" id="GO:0006226">
    <property type="term" value="P:dUMP biosynthetic process"/>
    <property type="evidence" value="ECO:0007669"/>
    <property type="project" value="InterPro"/>
</dbReference>
<keyword evidence="5" id="KW-0546">Nucleotide metabolism</keyword>
<feature type="non-terminal residue" evidence="7">
    <location>
        <position position="1"/>
    </location>
</feature>
<dbReference type="Pfam" id="PF00692">
    <property type="entry name" value="dUTPase"/>
    <property type="match status" value="1"/>
</dbReference>
<dbReference type="PANTHER" id="PTHR11241">
    <property type="entry name" value="DEOXYURIDINE 5'-TRIPHOSPHATE NUCLEOTIDOHYDROLASE"/>
    <property type="match status" value="1"/>
</dbReference>
<evidence type="ECO:0000256" key="5">
    <source>
        <dbReference type="ARBA" id="ARBA00023080"/>
    </source>
</evidence>
<dbReference type="InterPro" id="IPR036157">
    <property type="entry name" value="dUTPase-like_sf"/>
</dbReference>
<name>A0A4P9ZLM1_9FUNG</name>
<evidence type="ECO:0000313" key="7">
    <source>
        <dbReference type="EMBL" id="RKP33391.1"/>
    </source>
</evidence>
<protein>
    <recommendedName>
        <fullName evidence="4">dUTP diphosphatase</fullName>
        <ecNumber evidence="4">3.6.1.23</ecNumber>
    </recommendedName>
</protein>
<evidence type="ECO:0000256" key="2">
    <source>
        <dbReference type="ARBA" id="ARBA00006581"/>
    </source>
</evidence>
<dbReference type="Proteomes" id="UP000268162">
    <property type="component" value="Unassembled WGS sequence"/>
</dbReference>
<organism evidence="7 8">
    <name type="scientific">Dimargaris cristalligena</name>
    <dbReference type="NCBI Taxonomy" id="215637"/>
    <lineage>
        <taxon>Eukaryota</taxon>
        <taxon>Fungi</taxon>
        <taxon>Fungi incertae sedis</taxon>
        <taxon>Zoopagomycota</taxon>
        <taxon>Kickxellomycotina</taxon>
        <taxon>Dimargaritomycetes</taxon>
        <taxon>Dimargaritales</taxon>
        <taxon>Dimargaritaceae</taxon>
        <taxon>Dimargaris</taxon>
    </lineage>
</organism>
<accession>A0A4P9ZLM1</accession>
<comment type="similarity">
    <text evidence="2">Belongs to the dUTPase family.</text>
</comment>
<dbReference type="GO" id="GO:0046081">
    <property type="term" value="P:dUTP catabolic process"/>
    <property type="evidence" value="ECO:0007669"/>
    <property type="project" value="InterPro"/>
</dbReference>
<reference evidence="8" key="1">
    <citation type="journal article" date="2018" name="Nat. Microbiol.">
        <title>Leveraging single-cell genomics to expand the fungal tree of life.</title>
        <authorList>
            <person name="Ahrendt S.R."/>
            <person name="Quandt C.A."/>
            <person name="Ciobanu D."/>
            <person name="Clum A."/>
            <person name="Salamov A."/>
            <person name="Andreopoulos B."/>
            <person name="Cheng J.F."/>
            <person name="Woyke T."/>
            <person name="Pelin A."/>
            <person name="Henrissat B."/>
            <person name="Reynolds N.K."/>
            <person name="Benny G.L."/>
            <person name="Smith M.E."/>
            <person name="James T.Y."/>
            <person name="Grigoriev I.V."/>
        </authorList>
    </citation>
    <scope>NUCLEOTIDE SEQUENCE [LARGE SCALE GENOMIC DNA]</scope>
    <source>
        <strain evidence="8">RSA 468</strain>
    </source>
</reference>
<feature type="domain" description="dUTPase-like" evidence="6">
    <location>
        <begin position="1"/>
        <end position="61"/>
    </location>
</feature>
<evidence type="ECO:0000259" key="6">
    <source>
        <dbReference type="Pfam" id="PF00692"/>
    </source>
</evidence>
<comment type="pathway">
    <text evidence="1">Pyrimidine metabolism; dUMP biosynthesis; dUMP from dCTP (dUTP route): step 2/2.</text>
</comment>
<evidence type="ECO:0000256" key="1">
    <source>
        <dbReference type="ARBA" id="ARBA00005142"/>
    </source>
</evidence>
<feature type="non-terminal residue" evidence="7">
    <location>
        <position position="61"/>
    </location>
</feature>
<dbReference type="GO" id="GO:0000287">
    <property type="term" value="F:magnesium ion binding"/>
    <property type="evidence" value="ECO:0007669"/>
    <property type="project" value="InterPro"/>
</dbReference>
<dbReference type="SUPFAM" id="SSF51283">
    <property type="entry name" value="dUTPase-like"/>
    <property type="match status" value="1"/>
</dbReference>
<evidence type="ECO:0000313" key="8">
    <source>
        <dbReference type="Proteomes" id="UP000268162"/>
    </source>
</evidence>
<dbReference type="AlphaFoldDB" id="A0A4P9ZLM1"/>
<evidence type="ECO:0000256" key="4">
    <source>
        <dbReference type="ARBA" id="ARBA00012379"/>
    </source>
</evidence>
<dbReference type="EC" id="3.6.1.23" evidence="4"/>